<gene>
    <name evidence="2" type="ORF">NIES4072_41470</name>
</gene>
<dbReference type="OrthoDB" id="514474at2"/>
<protein>
    <submittedName>
        <fullName evidence="2">Uncharacterized protein</fullName>
    </submittedName>
</protein>
<evidence type="ECO:0000256" key="1">
    <source>
        <dbReference type="SAM" id="SignalP"/>
    </source>
</evidence>
<organism evidence="2 3">
    <name type="scientific">Nostoc commune NIES-4072</name>
    <dbReference type="NCBI Taxonomy" id="2005467"/>
    <lineage>
        <taxon>Bacteria</taxon>
        <taxon>Bacillati</taxon>
        <taxon>Cyanobacteriota</taxon>
        <taxon>Cyanophyceae</taxon>
        <taxon>Nostocales</taxon>
        <taxon>Nostocaceae</taxon>
        <taxon>Nostoc</taxon>
    </lineage>
</organism>
<dbReference type="RefSeq" id="WP_109010416.1">
    <property type="nucleotide sequence ID" value="NZ_BDUD01000001.1"/>
</dbReference>
<comment type="caution">
    <text evidence="2">The sequence shown here is derived from an EMBL/GenBank/DDBJ whole genome shotgun (WGS) entry which is preliminary data.</text>
</comment>
<reference evidence="2 3" key="1">
    <citation type="submission" date="2017-06" db="EMBL/GenBank/DDBJ databases">
        <title>Genome sequencing of cyanobaciteial culture collection at National Institute for Environmental Studies (NIES).</title>
        <authorList>
            <person name="Hirose Y."/>
            <person name="Shimura Y."/>
            <person name="Fujisawa T."/>
            <person name="Nakamura Y."/>
            <person name="Kawachi M."/>
        </authorList>
    </citation>
    <scope>NUCLEOTIDE SEQUENCE [LARGE SCALE GENOMIC DNA]</scope>
    <source>
        <strain evidence="2 3">NIES-4072</strain>
    </source>
</reference>
<dbReference type="Proteomes" id="UP000245124">
    <property type="component" value="Unassembled WGS sequence"/>
</dbReference>
<dbReference type="AlphaFoldDB" id="A0A2R5FSL8"/>
<accession>A0A2R5FSL8</accession>
<feature type="signal peptide" evidence="1">
    <location>
        <begin position="1"/>
        <end position="24"/>
    </location>
</feature>
<dbReference type="PROSITE" id="PS51257">
    <property type="entry name" value="PROKAR_LIPOPROTEIN"/>
    <property type="match status" value="1"/>
</dbReference>
<evidence type="ECO:0000313" key="2">
    <source>
        <dbReference type="EMBL" id="GBG20468.1"/>
    </source>
</evidence>
<keyword evidence="3" id="KW-1185">Reference proteome</keyword>
<feature type="chain" id="PRO_5015320627" evidence="1">
    <location>
        <begin position="25"/>
        <end position="124"/>
    </location>
</feature>
<dbReference type="EMBL" id="BDUD01000001">
    <property type="protein sequence ID" value="GBG20468.1"/>
    <property type="molecule type" value="Genomic_DNA"/>
</dbReference>
<name>A0A2R5FSL8_NOSCO</name>
<sequence length="124" mass="13292">MKITNLINSALIVACIAFVPGVDAQTVNNSNSLGQINRNSPNTRYLQPFNIAFLAYQGAFKEQGIPSAGNLIFQFQIGKLTAKDVVQAAINANRLPAQVLNDEGYVNAVESQFTSMINGNDTGS</sequence>
<evidence type="ECO:0000313" key="3">
    <source>
        <dbReference type="Proteomes" id="UP000245124"/>
    </source>
</evidence>
<keyword evidence="1" id="KW-0732">Signal</keyword>
<proteinExistence type="predicted"/>